<keyword evidence="3" id="KW-1185">Reference proteome</keyword>
<dbReference type="AlphaFoldDB" id="A0A841R7Q2"/>
<organism evidence="2 3">
    <name type="scientific">Spirochaeta isovalerica</name>
    <dbReference type="NCBI Taxonomy" id="150"/>
    <lineage>
        <taxon>Bacteria</taxon>
        <taxon>Pseudomonadati</taxon>
        <taxon>Spirochaetota</taxon>
        <taxon>Spirochaetia</taxon>
        <taxon>Spirochaetales</taxon>
        <taxon>Spirochaetaceae</taxon>
        <taxon>Spirochaeta</taxon>
    </lineage>
</organism>
<feature type="transmembrane region" description="Helical" evidence="1">
    <location>
        <begin position="38"/>
        <end position="56"/>
    </location>
</feature>
<keyword evidence="1" id="KW-0472">Membrane</keyword>
<dbReference type="Proteomes" id="UP000587760">
    <property type="component" value="Unassembled WGS sequence"/>
</dbReference>
<feature type="transmembrane region" description="Helical" evidence="1">
    <location>
        <begin position="108"/>
        <end position="129"/>
    </location>
</feature>
<protein>
    <submittedName>
        <fullName evidence="2">Putative metal-binding protein</fullName>
    </submittedName>
</protein>
<keyword evidence="1" id="KW-1133">Transmembrane helix</keyword>
<sequence>MKDILYNGSRFLIYIAALSHLALSQIHIGIITKVFNPNSGFFLFSFTILGVVTAFSSSSVKKGSRIELFLLACVATEAMGFYFLRILIKDIQEANLLTFHDASLSIGLLVATMAAFIIGAILLLATGIAKDE</sequence>
<comment type="caution">
    <text evidence="2">The sequence shown here is derived from an EMBL/GenBank/DDBJ whole genome shotgun (WGS) entry which is preliminary data.</text>
</comment>
<keyword evidence="1" id="KW-0812">Transmembrane</keyword>
<evidence type="ECO:0000313" key="3">
    <source>
        <dbReference type="Proteomes" id="UP000587760"/>
    </source>
</evidence>
<gene>
    <name evidence="2" type="ORF">HNR50_001543</name>
</gene>
<name>A0A841R7Q2_9SPIO</name>
<dbReference type="EMBL" id="JACHGJ010000002">
    <property type="protein sequence ID" value="MBB6479885.1"/>
    <property type="molecule type" value="Genomic_DNA"/>
</dbReference>
<evidence type="ECO:0000313" key="2">
    <source>
        <dbReference type="EMBL" id="MBB6479885.1"/>
    </source>
</evidence>
<dbReference type="RefSeq" id="WP_184745514.1">
    <property type="nucleotide sequence ID" value="NZ_JACHGJ010000002.1"/>
</dbReference>
<reference evidence="2 3" key="1">
    <citation type="submission" date="2020-08" db="EMBL/GenBank/DDBJ databases">
        <title>Genomic Encyclopedia of Type Strains, Phase IV (KMG-IV): sequencing the most valuable type-strain genomes for metagenomic binning, comparative biology and taxonomic classification.</title>
        <authorList>
            <person name="Goeker M."/>
        </authorList>
    </citation>
    <scope>NUCLEOTIDE SEQUENCE [LARGE SCALE GENOMIC DNA]</scope>
    <source>
        <strain evidence="2 3">DSM 2461</strain>
    </source>
</reference>
<evidence type="ECO:0000256" key="1">
    <source>
        <dbReference type="SAM" id="Phobius"/>
    </source>
</evidence>
<proteinExistence type="predicted"/>
<feature type="transmembrane region" description="Helical" evidence="1">
    <location>
        <begin position="68"/>
        <end position="88"/>
    </location>
</feature>
<feature type="transmembrane region" description="Helical" evidence="1">
    <location>
        <begin position="12"/>
        <end position="32"/>
    </location>
</feature>
<accession>A0A841R7Q2</accession>